<evidence type="ECO:0000256" key="1">
    <source>
        <dbReference type="SAM" id="MobiDB-lite"/>
    </source>
</evidence>
<dbReference type="Pfam" id="PF09250">
    <property type="entry name" value="Prim-Pol"/>
    <property type="match status" value="1"/>
</dbReference>
<feature type="domain" description="DNA primase/polymerase bifunctional N-terminal" evidence="2">
    <location>
        <begin position="481"/>
        <end position="664"/>
    </location>
</feature>
<dbReference type="EMBL" id="SBKU01000007">
    <property type="protein sequence ID" value="RYQ68417.1"/>
    <property type="molecule type" value="Genomic_DNA"/>
</dbReference>
<evidence type="ECO:0000313" key="4">
    <source>
        <dbReference type="Proteomes" id="UP000293268"/>
    </source>
</evidence>
<reference evidence="3 4" key="1">
    <citation type="submission" date="2019-01" db="EMBL/GenBank/DDBJ databases">
        <title>Unveiling genomic diversity among members of the Bifidobacterium pseudolongum species, a widely distributed gut commensal of the animal kingdom.</title>
        <authorList>
            <person name="Lugli G.A."/>
            <person name="Duranti S."/>
            <person name="Albert K."/>
            <person name="Mancabelli L."/>
            <person name="Napoli S."/>
            <person name="Viappiani A."/>
            <person name="Anzalone R."/>
            <person name="Longhi G."/>
            <person name="Milani C."/>
            <person name="Turroni F."/>
            <person name="Alessandri G."/>
            <person name="Sela D.A."/>
            <person name="Van Sinderen D."/>
            <person name="Ventura M."/>
        </authorList>
    </citation>
    <scope>NUCLEOTIDE SEQUENCE [LARGE SCALE GENOMIC DNA]</scope>
    <source>
        <strain evidence="3 4">2072B</strain>
    </source>
</reference>
<dbReference type="InterPro" id="IPR015330">
    <property type="entry name" value="DNA_primase/pol_bifunc_N"/>
</dbReference>
<name>A0A4Q5BA85_9BIFI</name>
<evidence type="ECO:0000313" key="3">
    <source>
        <dbReference type="EMBL" id="RYQ68417.1"/>
    </source>
</evidence>
<dbReference type="AlphaFoldDB" id="A0A4Q5BA85"/>
<dbReference type="RefSeq" id="WP_129913181.1">
    <property type="nucleotide sequence ID" value="NZ_SBKU01000007.1"/>
</dbReference>
<dbReference type="Proteomes" id="UP000293268">
    <property type="component" value="Unassembled WGS sequence"/>
</dbReference>
<sequence length="786" mass="87774">MDYADYEPIQVEGLPAPYIGLFSRLELTFTPPNDGSVVRTMLGKSLALVCERRTKNGPKEPIIHAGYQKAIWELREGHLRWCPSEQRLYRRDADTDDHAGDRYVLNSWHAVKTIEHEYGIENKSQILPAYSETIMREAQRVQWFAQVERGVRIDPLVWVRRDGKVVCLRDEPDLAVTRSFDTHGMSREAIREAERICRWLTVDEASYRNLVRMFATPWLEPFKQLSYVLSGHGGDGKTLIMSQGVLGALGSGQVFPSLNVAQFCENGGYTLNRESMVDAMDGMSFAYDDEAGEVNERMLPWLRGLSTGTPMQARVVGGRYRTVTPTATIVMLTNQGFADSTEKSDRRRFVKVEFHASTGRSYDEYHAIELFVHNHPAALFALSCELWEQYGDEPEIVNLSPARQISDEMYWLISSICANEEQIGQPIASKDEFRKQYHRSIDDSTMTLLGLKNSSTRALGGARQRVVRVDDFDRFNRYRLAVMESEGIDDVVVPPPAPIDGVVETPDVFGFACDFVRADARKVARDWKQLAGSPNVDTSKRPVDAAAYAVVPREGYVVVDMDVPDQGDTGWTLLNQQVGRYGSVAFPATYLVGTPSGGVHAYYRVPEVLAGKLKNAAHPNGMPIDLRVDGKGYVIGAGSHVESGDYRLLDVPGETGIPELSLDMCRWLTNTPGYVLDDPQQPMQPVFSHGGYVRETPKGSPSLAQLMKRGSSGGEPQPDMTPIPPGSRNTDLHAWAYGRAINHQDNLTAIELDLYQRGRASGLDDAEIRTIWGSIMRQLNSTQGRQ</sequence>
<gene>
    <name evidence="3" type="ORF">PG2072B_1020</name>
</gene>
<proteinExistence type="predicted"/>
<organism evidence="3 4">
    <name type="scientific">Bifidobacterium pseudolongum subsp. globosum</name>
    <dbReference type="NCBI Taxonomy" id="1690"/>
    <lineage>
        <taxon>Bacteria</taxon>
        <taxon>Bacillati</taxon>
        <taxon>Actinomycetota</taxon>
        <taxon>Actinomycetes</taxon>
        <taxon>Bifidobacteriales</taxon>
        <taxon>Bifidobacteriaceae</taxon>
        <taxon>Bifidobacterium</taxon>
    </lineage>
</organism>
<dbReference type="SUPFAM" id="SSF56747">
    <property type="entry name" value="Prim-pol domain"/>
    <property type="match status" value="1"/>
</dbReference>
<evidence type="ECO:0000259" key="2">
    <source>
        <dbReference type="SMART" id="SM00943"/>
    </source>
</evidence>
<accession>A0A4Q5BA85</accession>
<dbReference type="SMART" id="SM00943">
    <property type="entry name" value="Prim-Pol"/>
    <property type="match status" value="1"/>
</dbReference>
<comment type="caution">
    <text evidence="3">The sequence shown here is derived from an EMBL/GenBank/DDBJ whole genome shotgun (WGS) entry which is preliminary data.</text>
</comment>
<feature type="region of interest" description="Disordered" evidence="1">
    <location>
        <begin position="706"/>
        <end position="729"/>
    </location>
</feature>
<protein>
    <submittedName>
        <fullName evidence="3">Primase</fullName>
    </submittedName>
</protein>